<dbReference type="OrthoDB" id="9775889at2"/>
<dbReference type="SUPFAM" id="SSF51445">
    <property type="entry name" value="(Trans)glycosidases"/>
    <property type="match status" value="1"/>
</dbReference>
<dbReference type="SMART" id="SM00636">
    <property type="entry name" value="Glyco_18"/>
    <property type="match status" value="1"/>
</dbReference>
<protein>
    <submittedName>
        <fullName evidence="3">Glycoside hydrolase family 18</fullName>
    </submittedName>
</protein>
<dbReference type="EMBL" id="SIJB01000040">
    <property type="protein sequence ID" value="NBI30761.1"/>
    <property type="molecule type" value="Genomic_DNA"/>
</dbReference>
<dbReference type="InterPro" id="IPR011583">
    <property type="entry name" value="Chitinase_II/V-like_cat"/>
</dbReference>
<dbReference type="InterPro" id="IPR029070">
    <property type="entry name" value="Chitinase_insertion_sf"/>
</dbReference>
<dbReference type="GO" id="GO:0008061">
    <property type="term" value="F:chitin binding"/>
    <property type="evidence" value="ECO:0007669"/>
    <property type="project" value="InterPro"/>
</dbReference>
<name>A0A6N9Q7T8_9BACL</name>
<feature type="chain" id="PRO_5026760903" evidence="1">
    <location>
        <begin position="29"/>
        <end position="636"/>
    </location>
</feature>
<feature type="domain" description="GH18" evidence="2">
    <location>
        <begin position="313"/>
        <end position="636"/>
    </location>
</feature>
<keyword evidence="3" id="KW-0378">Hydrolase</keyword>
<proteinExistence type="predicted"/>
<keyword evidence="4" id="KW-1185">Reference proteome</keyword>
<dbReference type="Proteomes" id="UP000448943">
    <property type="component" value="Unassembled WGS sequence"/>
</dbReference>
<evidence type="ECO:0000259" key="2">
    <source>
        <dbReference type="PROSITE" id="PS51910"/>
    </source>
</evidence>
<dbReference type="GO" id="GO:0005975">
    <property type="term" value="P:carbohydrate metabolic process"/>
    <property type="evidence" value="ECO:0007669"/>
    <property type="project" value="InterPro"/>
</dbReference>
<dbReference type="Gene3D" id="3.10.50.10">
    <property type="match status" value="1"/>
</dbReference>
<dbReference type="PANTHER" id="PTHR46066">
    <property type="entry name" value="CHITINASE DOMAIN-CONTAINING PROTEIN 1 FAMILY MEMBER"/>
    <property type="match status" value="1"/>
</dbReference>
<keyword evidence="1" id="KW-0732">Signal</keyword>
<dbReference type="RefSeq" id="WP_160647572.1">
    <property type="nucleotide sequence ID" value="NZ_SIJB01000040.1"/>
</dbReference>
<accession>A0A6N9Q7T8</accession>
<dbReference type="GO" id="GO:0016787">
    <property type="term" value="F:hydrolase activity"/>
    <property type="evidence" value="ECO:0007669"/>
    <property type="project" value="UniProtKB-KW"/>
</dbReference>
<dbReference type="InterPro" id="IPR017853">
    <property type="entry name" value="GH"/>
</dbReference>
<dbReference type="AlphaFoldDB" id="A0A6N9Q7T8"/>
<comment type="caution">
    <text evidence="3">The sequence shown here is derived from an EMBL/GenBank/DDBJ whole genome shotgun (WGS) entry which is preliminary data.</text>
</comment>
<evidence type="ECO:0000313" key="4">
    <source>
        <dbReference type="Proteomes" id="UP000448943"/>
    </source>
</evidence>
<organism evidence="3 4">
    <name type="scientific">Chengkuizengella marina</name>
    <dbReference type="NCBI Taxonomy" id="2507566"/>
    <lineage>
        <taxon>Bacteria</taxon>
        <taxon>Bacillati</taxon>
        <taxon>Bacillota</taxon>
        <taxon>Bacilli</taxon>
        <taxon>Bacillales</taxon>
        <taxon>Paenibacillaceae</taxon>
        <taxon>Chengkuizengella</taxon>
    </lineage>
</organism>
<gene>
    <name evidence="3" type="ORF">ERL59_17560</name>
</gene>
<dbReference type="InterPro" id="IPR001223">
    <property type="entry name" value="Glyco_hydro18_cat"/>
</dbReference>
<dbReference type="Gene3D" id="3.20.20.80">
    <property type="entry name" value="Glycosidases"/>
    <property type="match status" value="1"/>
</dbReference>
<reference evidence="3 4" key="1">
    <citation type="submission" date="2019-01" db="EMBL/GenBank/DDBJ databases">
        <title>Chengkuizengella sp. nov., isolated from deep-sea sediment of East Pacific Ocean.</title>
        <authorList>
            <person name="Yang J."/>
            <person name="Lai Q."/>
            <person name="Shao Z."/>
        </authorList>
    </citation>
    <scope>NUCLEOTIDE SEQUENCE [LARGE SCALE GENOMIC DNA]</scope>
    <source>
        <strain evidence="3 4">YPA3-1-1</strain>
    </source>
</reference>
<dbReference type="PANTHER" id="PTHR46066:SF2">
    <property type="entry name" value="CHITINASE DOMAIN-CONTAINING PROTEIN 1"/>
    <property type="match status" value="1"/>
</dbReference>
<evidence type="ECO:0000313" key="3">
    <source>
        <dbReference type="EMBL" id="NBI30761.1"/>
    </source>
</evidence>
<dbReference type="Pfam" id="PF00704">
    <property type="entry name" value="Glyco_hydro_18"/>
    <property type="match status" value="1"/>
</dbReference>
<evidence type="ECO:0000256" key="1">
    <source>
        <dbReference type="SAM" id="SignalP"/>
    </source>
</evidence>
<feature type="signal peptide" evidence="1">
    <location>
        <begin position="1"/>
        <end position="28"/>
    </location>
</feature>
<sequence length="636" mass="73420">MIYMKRSLTLLLMTVFILQISPLTTVIAQDLTTKYRVYQNDNQLKEFSNLNQAKMYANSFSNSYVEDITTREWVYSNFPQYEVIVKGIPLQKKYNTYEEALTEAKKHKQAIIKNLQESGIVWNNFANYMLIQGDNKTLPEWTFETLEDAKKETYKWGNVHIIDLTTNEWVWDDFSDEKKETLRLQSPIYEINAPSLEAPIKMSYLEDAMNEALKIEDSLIINTKTNKEVYSNKKTFVVNQSGREINAFYHLDEAISYAKYFVRTSIEHEGNELWFNEPNYEVLQQNSSLNKFNTIQEAVQFALTKEKTKIIDRSKKVLWDNSSRLKVWGWNGTANQSTILDHVNQAVGLDIDSPTWFKLKSKNGEIEDTSDAETVKMLHKKGIEVHPLVHNQFDGNLTSAFLADETAQTHFINELITKSAEIGVDGLNIDFEALYGSDRAAYTSFIQKLTEAAHKKNLTISIDLPRGSLAWNHKTAYDHEALAKIVDYIVIMAYDQHWSGSDVAGSVSGLQWAEEGIQEFLSYGMSREQLILGLPFYIREWKFDSNGTLVGNRAIYSFGVEDLLNENEYTSTWDERFNQYKIEYKKDGFTYVFWLEDEQTVEARLELAKKYSLGGVAAWRLGQEPASFWNTIVQGK</sequence>
<dbReference type="PROSITE" id="PS51910">
    <property type="entry name" value="GH18_2"/>
    <property type="match status" value="1"/>
</dbReference>